<dbReference type="InterPro" id="IPR023198">
    <property type="entry name" value="PGP-like_dom2"/>
</dbReference>
<dbReference type="GO" id="GO:0016787">
    <property type="term" value="F:hydrolase activity"/>
    <property type="evidence" value="ECO:0007669"/>
    <property type="project" value="UniProtKB-KW"/>
</dbReference>
<dbReference type="Gene3D" id="3.40.50.1000">
    <property type="entry name" value="HAD superfamily/HAD-like"/>
    <property type="match status" value="1"/>
</dbReference>
<dbReference type="InterPro" id="IPR006439">
    <property type="entry name" value="HAD-SF_hydro_IA"/>
</dbReference>
<dbReference type="EMBL" id="MZGV01000012">
    <property type="protein sequence ID" value="OPJ62863.1"/>
    <property type="molecule type" value="Genomic_DNA"/>
</dbReference>
<evidence type="ECO:0000313" key="3">
    <source>
        <dbReference type="Proteomes" id="UP000190080"/>
    </source>
</evidence>
<sequence>MLDTIFFDLFHTLVTLDGNNSRNEYDVLNISKDEWEKYAEDKELYFLRATGKEKDPRKIIESIIDKMGLEVKDDEIDEILELRKRKFERSLLNIDTAILDVLKDIKKKGIKLCLISNADTIDVMYWKQSPLSNLFDEAIFSYEVGYLKPQAEIYNLALKSMNTIPERSIFVGDGGSDELKGAKELGIKTIFTRYLIEKEEEEYRKIKQFADYYVQDFNEILSAIDIQAAV</sequence>
<gene>
    <name evidence="2" type="primary">yihX</name>
    <name evidence="2" type="ORF">CLORY_14870</name>
</gene>
<dbReference type="NCBIfam" id="TIGR01509">
    <property type="entry name" value="HAD-SF-IA-v3"/>
    <property type="match status" value="1"/>
</dbReference>
<keyword evidence="1 2" id="KW-0378">Hydrolase</keyword>
<proteinExistence type="predicted"/>
<dbReference type="AlphaFoldDB" id="A0A1V4ISH9"/>
<comment type="caution">
    <text evidence="2">The sequence shown here is derived from an EMBL/GenBank/DDBJ whole genome shotgun (WGS) entry which is preliminary data.</text>
</comment>
<dbReference type="Pfam" id="PF00702">
    <property type="entry name" value="Hydrolase"/>
    <property type="match status" value="1"/>
</dbReference>
<dbReference type="SFLD" id="SFLDG01129">
    <property type="entry name" value="C1.5:_HAD__Beta-PGM__Phosphata"/>
    <property type="match status" value="1"/>
</dbReference>
<accession>A0A1V4ISH9</accession>
<evidence type="ECO:0000256" key="1">
    <source>
        <dbReference type="ARBA" id="ARBA00022801"/>
    </source>
</evidence>
<reference evidence="2 3" key="1">
    <citation type="submission" date="2017-03" db="EMBL/GenBank/DDBJ databases">
        <title>Genome sequence of Clostridium oryzae DSM 28571.</title>
        <authorList>
            <person name="Poehlein A."/>
            <person name="Daniel R."/>
        </authorList>
    </citation>
    <scope>NUCLEOTIDE SEQUENCE [LARGE SCALE GENOMIC DNA]</scope>
    <source>
        <strain evidence="2 3">DSM 28571</strain>
    </source>
</reference>
<dbReference type="SUPFAM" id="SSF56784">
    <property type="entry name" value="HAD-like"/>
    <property type="match status" value="1"/>
</dbReference>
<dbReference type="RefSeq" id="WP_079422898.1">
    <property type="nucleotide sequence ID" value="NZ_MZGV01000012.1"/>
</dbReference>
<dbReference type="PANTHER" id="PTHR43316">
    <property type="entry name" value="HYDROLASE, HALOACID DELAHOGENASE-RELATED"/>
    <property type="match status" value="1"/>
</dbReference>
<organism evidence="2 3">
    <name type="scientific">Clostridium oryzae</name>
    <dbReference type="NCBI Taxonomy" id="1450648"/>
    <lineage>
        <taxon>Bacteria</taxon>
        <taxon>Bacillati</taxon>
        <taxon>Bacillota</taxon>
        <taxon>Clostridia</taxon>
        <taxon>Eubacteriales</taxon>
        <taxon>Clostridiaceae</taxon>
        <taxon>Clostridium</taxon>
    </lineage>
</organism>
<protein>
    <submittedName>
        <fullName evidence="2">Alpha-D-glucose-1-phosphate phosphatase YihX</fullName>
        <ecNumber evidence="2">3.1.3.-</ecNumber>
    </submittedName>
</protein>
<dbReference type="InterPro" id="IPR051540">
    <property type="entry name" value="S-2-haloacid_dehalogenase"/>
</dbReference>
<dbReference type="Gene3D" id="1.10.150.240">
    <property type="entry name" value="Putative phosphatase, domain 2"/>
    <property type="match status" value="1"/>
</dbReference>
<evidence type="ECO:0000313" key="2">
    <source>
        <dbReference type="EMBL" id="OPJ62863.1"/>
    </source>
</evidence>
<dbReference type="OrthoDB" id="264363at2"/>
<keyword evidence="3" id="KW-1185">Reference proteome</keyword>
<dbReference type="SFLD" id="SFLDS00003">
    <property type="entry name" value="Haloacid_Dehalogenase"/>
    <property type="match status" value="1"/>
</dbReference>
<name>A0A1V4ISH9_9CLOT</name>
<dbReference type="InterPro" id="IPR023214">
    <property type="entry name" value="HAD_sf"/>
</dbReference>
<dbReference type="STRING" id="1450648.CLORY_14870"/>
<dbReference type="NCBIfam" id="TIGR01549">
    <property type="entry name" value="HAD-SF-IA-v1"/>
    <property type="match status" value="1"/>
</dbReference>
<dbReference type="PRINTS" id="PR00413">
    <property type="entry name" value="HADHALOGNASE"/>
</dbReference>
<dbReference type="InterPro" id="IPR036412">
    <property type="entry name" value="HAD-like_sf"/>
</dbReference>
<dbReference type="Proteomes" id="UP000190080">
    <property type="component" value="Unassembled WGS sequence"/>
</dbReference>
<dbReference type="EC" id="3.1.3.-" evidence="2"/>